<evidence type="ECO:0000313" key="2">
    <source>
        <dbReference type="Proteomes" id="UP001595988"/>
    </source>
</evidence>
<dbReference type="RefSeq" id="WP_339236825.1">
    <property type="nucleotide sequence ID" value="NZ_JBHSFT010000008.1"/>
</dbReference>
<comment type="caution">
    <text evidence="1">The sequence shown here is derived from an EMBL/GenBank/DDBJ whole genome shotgun (WGS) entry which is preliminary data.</text>
</comment>
<evidence type="ECO:0000313" key="1">
    <source>
        <dbReference type="EMBL" id="MFC4661708.1"/>
    </source>
</evidence>
<name>A0ABV9JVH9_9BACI</name>
<reference evidence="2" key="1">
    <citation type="journal article" date="2019" name="Int. J. Syst. Evol. Microbiol.">
        <title>The Global Catalogue of Microorganisms (GCM) 10K type strain sequencing project: providing services to taxonomists for standard genome sequencing and annotation.</title>
        <authorList>
            <consortium name="The Broad Institute Genomics Platform"/>
            <consortium name="The Broad Institute Genome Sequencing Center for Infectious Disease"/>
            <person name="Wu L."/>
            <person name="Ma J."/>
        </authorList>
    </citation>
    <scope>NUCLEOTIDE SEQUENCE [LARGE SCALE GENOMIC DNA]</scope>
    <source>
        <strain evidence="2">CCUG 37257</strain>
    </source>
</reference>
<protein>
    <recommendedName>
        <fullName evidence="3">Molecular chaperone DnaJ</fullName>
    </recommendedName>
</protein>
<evidence type="ECO:0008006" key="3">
    <source>
        <dbReference type="Google" id="ProtNLM"/>
    </source>
</evidence>
<sequence>MMNCKDCDGEGIIYELIVVPTPNGPLETYEEAECETCEGAGEVESL</sequence>
<accession>A0ABV9JVH9</accession>
<proteinExistence type="predicted"/>
<organism evidence="1 2">
    <name type="scientific">Oceanobacillus aidingensis</name>
    <dbReference type="NCBI Taxonomy" id="645964"/>
    <lineage>
        <taxon>Bacteria</taxon>
        <taxon>Bacillati</taxon>
        <taxon>Bacillota</taxon>
        <taxon>Bacilli</taxon>
        <taxon>Bacillales</taxon>
        <taxon>Bacillaceae</taxon>
        <taxon>Oceanobacillus</taxon>
    </lineage>
</organism>
<keyword evidence="2" id="KW-1185">Reference proteome</keyword>
<dbReference type="Proteomes" id="UP001595988">
    <property type="component" value="Unassembled WGS sequence"/>
</dbReference>
<gene>
    <name evidence="1" type="ORF">ACFO3P_05700</name>
</gene>
<dbReference type="EMBL" id="JBHSFT010000008">
    <property type="protein sequence ID" value="MFC4661708.1"/>
    <property type="molecule type" value="Genomic_DNA"/>
</dbReference>